<dbReference type="EMBL" id="DWZA01000104">
    <property type="protein sequence ID" value="HJA72431.1"/>
    <property type="molecule type" value="Genomic_DNA"/>
</dbReference>
<dbReference type="InterPro" id="IPR011639">
    <property type="entry name" value="MethylTrfase_TaqI-like_dom"/>
</dbReference>
<dbReference type="AlphaFoldDB" id="A0A9D2KQV1"/>
<dbReference type="Proteomes" id="UP000823900">
    <property type="component" value="Unassembled WGS sequence"/>
</dbReference>
<reference evidence="2" key="2">
    <citation type="submission" date="2021-04" db="EMBL/GenBank/DDBJ databases">
        <authorList>
            <person name="Gilroy R."/>
        </authorList>
    </citation>
    <scope>NUCLEOTIDE SEQUENCE</scope>
    <source>
        <strain evidence="2">CHK178-16964</strain>
    </source>
</reference>
<feature type="domain" description="Type II methyltransferase M.TaqI-like" evidence="1">
    <location>
        <begin position="3"/>
        <end position="92"/>
    </location>
</feature>
<name>A0A9D2KQV1_9FIRM</name>
<dbReference type="GO" id="GO:0032259">
    <property type="term" value="P:methylation"/>
    <property type="evidence" value="ECO:0007669"/>
    <property type="project" value="UniProtKB-KW"/>
</dbReference>
<dbReference type="GO" id="GO:0003676">
    <property type="term" value="F:nucleic acid binding"/>
    <property type="evidence" value="ECO:0007669"/>
    <property type="project" value="InterPro"/>
</dbReference>
<proteinExistence type="predicted"/>
<dbReference type="GO" id="GO:0009007">
    <property type="term" value="F:site-specific DNA-methyltransferase (adenine-specific) activity"/>
    <property type="evidence" value="ECO:0007669"/>
    <property type="project" value="UniProtKB-EC"/>
</dbReference>
<dbReference type="InterPro" id="IPR002052">
    <property type="entry name" value="DNA_methylase_N6_adenine_CS"/>
</dbReference>
<evidence type="ECO:0000313" key="2">
    <source>
        <dbReference type="EMBL" id="HJA72431.1"/>
    </source>
</evidence>
<dbReference type="Pfam" id="PF07669">
    <property type="entry name" value="Eco57I"/>
    <property type="match status" value="1"/>
</dbReference>
<comment type="caution">
    <text evidence="2">The sequence shown here is derived from an EMBL/GenBank/DDBJ whole genome shotgun (WGS) entry which is preliminary data.</text>
</comment>
<dbReference type="PROSITE" id="PS00092">
    <property type="entry name" value="N6_MTASE"/>
    <property type="match status" value="1"/>
</dbReference>
<sequence>MGKKLFDYIIGNPPYQEEQISENADGSLKNYAPPVYDKFMDGAFRVAEKVELVHPARFLFNAGSTPKAWNEKMLKDEHFKVLHYEEDGHKVFPSLSTPLRGGVAITYRDDSKNYGAIVAFTKYPEVNDILHKVLYNGNFETLMDIVYSRTAYRLTDVMHKDHPEARYREGENGENLGLLSKGHDYDMSSNIMSLIPAIFYDEKPDDGNDYIQILGRVNNKRIYKYIRRDYVKDVDNLDFYKVYVAQANGSGEFGETMSEPVVEKPGVGATETFLSIGKFETIEEAQAVKKYIKTKFARTLLSVLKVTQNGNKPVWKMIPLQDFTPNSDIDWSKSVHEIDIQLYRKYSLDDKEMDFIESHVKEMA</sequence>
<evidence type="ECO:0000313" key="3">
    <source>
        <dbReference type="Proteomes" id="UP000823900"/>
    </source>
</evidence>
<organism evidence="2 3">
    <name type="scientific">Candidatus Lachnoclostridium stercoravium</name>
    <dbReference type="NCBI Taxonomy" id="2838633"/>
    <lineage>
        <taxon>Bacteria</taxon>
        <taxon>Bacillati</taxon>
        <taxon>Bacillota</taxon>
        <taxon>Clostridia</taxon>
        <taxon>Lachnospirales</taxon>
        <taxon>Lachnospiraceae</taxon>
    </lineage>
</organism>
<protein>
    <submittedName>
        <fullName evidence="2">Eco57I restriction-modification methylase domain-containing protein</fullName>
    </submittedName>
</protein>
<keyword evidence="2" id="KW-0489">Methyltransferase</keyword>
<dbReference type="GO" id="GO:0006304">
    <property type="term" value="P:DNA modification"/>
    <property type="evidence" value="ECO:0007669"/>
    <property type="project" value="InterPro"/>
</dbReference>
<reference evidence="2" key="1">
    <citation type="journal article" date="2021" name="PeerJ">
        <title>Extensive microbial diversity within the chicken gut microbiome revealed by metagenomics and culture.</title>
        <authorList>
            <person name="Gilroy R."/>
            <person name="Ravi A."/>
            <person name="Getino M."/>
            <person name="Pursley I."/>
            <person name="Horton D.L."/>
            <person name="Alikhan N.F."/>
            <person name="Baker D."/>
            <person name="Gharbi K."/>
            <person name="Hall N."/>
            <person name="Watson M."/>
            <person name="Adriaenssens E.M."/>
            <person name="Foster-Nyarko E."/>
            <person name="Jarju S."/>
            <person name="Secka A."/>
            <person name="Antonio M."/>
            <person name="Oren A."/>
            <person name="Chaudhuri R.R."/>
            <person name="La Ragione R."/>
            <person name="Hildebrand F."/>
            <person name="Pallen M.J."/>
        </authorList>
    </citation>
    <scope>NUCLEOTIDE SEQUENCE</scope>
    <source>
        <strain evidence="2">CHK178-16964</strain>
    </source>
</reference>
<gene>
    <name evidence="2" type="ORF">IAA07_12815</name>
</gene>
<evidence type="ECO:0000259" key="1">
    <source>
        <dbReference type="Pfam" id="PF07669"/>
    </source>
</evidence>
<accession>A0A9D2KQV1</accession>
<keyword evidence="2" id="KW-0808">Transferase</keyword>